<evidence type="ECO:0000256" key="5">
    <source>
        <dbReference type="ARBA" id="ARBA00022692"/>
    </source>
</evidence>
<dbReference type="PANTHER" id="PTHR43528">
    <property type="entry name" value="ALPHA-KETOGLUTARATE PERMEASE"/>
    <property type="match status" value="1"/>
</dbReference>
<keyword evidence="8 12" id="KW-0472">Membrane</keyword>
<comment type="function">
    <text evidence="9">May be a proton symporter involved in the uptake of osmolytes such as proline and glycine betaine.</text>
</comment>
<dbReference type="Gene3D" id="1.20.1250.20">
    <property type="entry name" value="MFS general substrate transporter like domains"/>
    <property type="match status" value="2"/>
</dbReference>
<feature type="transmembrane region" description="Helical" evidence="12">
    <location>
        <begin position="82"/>
        <end position="103"/>
    </location>
</feature>
<comment type="similarity">
    <text evidence="2">Belongs to the major facilitator superfamily. Metabolite:H+ Symporter (MHS) family (TC 2.A.1.6) family.</text>
</comment>
<feature type="domain" description="Major facilitator superfamily (MFS) profile" evidence="13">
    <location>
        <begin position="43"/>
        <end position="458"/>
    </location>
</feature>
<keyword evidence="6" id="KW-0769">Symport</keyword>
<dbReference type="STRING" id="758803.SAMN05421803_104259"/>
<dbReference type="OrthoDB" id="3768022at2"/>
<dbReference type="GO" id="GO:0015293">
    <property type="term" value="F:symporter activity"/>
    <property type="evidence" value="ECO:0007669"/>
    <property type="project" value="UniProtKB-KW"/>
</dbReference>
<accession>A0A1M6HQ11</accession>
<dbReference type="Pfam" id="PF00083">
    <property type="entry name" value="Sugar_tr"/>
    <property type="match status" value="1"/>
</dbReference>
<comment type="subcellular location">
    <subcellularLocation>
        <location evidence="1">Cell membrane</location>
        <topology evidence="1">Multi-pass membrane protein</topology>
    </subcellularLocation>
</comment>
<feature type="transmembrane region" description="Helical" evidence="12">
    <location>
        <begin position="366"/>
        <end position="390"/>
    </location>
</feature>
<protein>
    <recommendedName>
        <fullName evidence="10">Putative proline/betaine transporter</fullName>
    </recommendedName>
</protein>
<feature type="transmembrane region" description="Helical" evidence="12">
    <location>
        <begin position="184"/>
        <end position="209"/>
    </location>
</feature>
<dbReference type="InterPro" id="IPR005829">
    <property type="entry name" value="Sugar_transporter_CS"/>
</dbReference>
<gene>
    <name evidence="14" type="ORF">SAMN05421803_104259</name>
</gene>
<dbReference type="InterPro" id="IPR051084">
    <property type="entry name" value="H+-coupled_symporters"/>
</dbReference>
<dbReference type="Proteomes" id="UP000184452">
    <property type="component" value="Unassembled WGS sequence"/>
</dbReference>
<evidence type="ECO:0000256" key="3">
    <source>
        <dbReference type="ARBA" id="ARBA00022448"/>
    </source>
</evidence>
<dbReference type="AlphaFoldDB" id="A0A1M6HQ11"/>
<feature type="transmembrane region" description="Helical" evidence="12">
    <location>
        <begin position="341"/>
        <end position="360"/>
    </location>
</feature>
<proteinExistence type="inferred from homology"/>
<dbReference type="InterPro" id="IPR036259">
    <property type="entry name" value="MFS_trans_sf"/>
</dbReference>
<feature type="transmembrane region" description="Helical" evidence="12">
    <location>
        <begin position="215"/>
        <end position="234"/>
    </location>
</feature>
<keyword evidence="5 12" id="KW-0812">Transmembrane</keyword>
<dbReference type="PROSITE" id="PS50850">
    <property type="entry name" value="MFS"/>
    <property type="match status" value="1"/>
</dbReference>
<dbReference type="FunFam" id="1.20.1250.20:FF:000001">
    <property type="entry name" value="Dicarboxylate MFS transporter"/>
    <property type="match status" value="1"/>
</dbReference>
<evidence type="ECO:0000256" key="12">
    <source>
        <dbReference type="SAM" id="Phobius"/>
    </source>
</evidence>
<evidence type="ECO:0000256" key="6">
    <source>
        <dbReference type="ARBA" id="ARBA00022847"/>
    </source>
</evidence>
<evidence type="ECO:0000256" key="2">
    <source>
        <dbReference type="ARBA" id="ARBA00008240"/>
    </source>
</evidence>
<dbReference type="SUPFAM" id="SSF103473">
    <property type="entry name" value="MFS general substrate transporter"/>
    <property type="match status" value="1"/>
</dbReference>
<feature type="region of interest" description="Disordered" evidence="11">
    <location>
        <begin position="1"/>
        <end position="36"/>
    </location>
</feature>
<evidence type="ECO:0000256" key="1">
    <source>
        <dbReference type="ARBA" id="ARBA00004651"/>
    </source>
</evidence>
<keyword evidence="4" id="KW-1003">Cell membrane</keyword>
<feature type="compositionally biased region" description="Low complexity" evidence="11">
    <location>
        <begin position="19"/>
        <end position="28"/>
    </location>
</feature>
<evidence type="ECO:0000256" key="7">
    <source>
        <dbReference type="ARBA" id="ARBA00022989"/>
    </source>
</evidence>
<dbReference type="CDD" id="cd17366">
    <property type="entry name" value="MFS_ProP"/>
    <property type="match status" value="1"/>
</dbReference>
<feature type="transmembrane region" description="Helical" evidence="12">
    <location>
        <begin position="434"/>
        <end position="451"/>
    </location>
</feature>
<dbReference type="InterPro" id="IPR005828">
    <property type="entry name" value="MFS_sugar_transport-like"/>
</dbReference>
<keyword evidence="3" id="KW-0813">Transport</keyword>
<feature type="transmembrane region" description="Helical" evidence="12">
    <location>
        <begin position="309"/>
        <end position="329"/>
    </location>
</feature>
<evidence type="ECO:0000313" key="14">
    <source>
        <dbReference type="EMBL" id="SHJ24267.1"/>
    </source>
</evidence>
<keyword evidence="7 12" id="KW-1133">Transmembrane helix</keyword>
<dbReference type="GO" id="GO:0005886">
    <property type="term" value="C:plasma membrane"/>
    <property type="evidence" value="ECO:0007669"/>
    <property type="project" value="UniProtKB-SubCell"/>
</dbReference>
<feature type="compositionally biased region" description="Pro residues" evidence="11">
    <location>
        <begin position="462"/>
        <end position="473"/>
    </location>
</feature>
<evidence type="ECO:0000256" key="9">
    <source>
        <dbReference type="ARBA" id="ARBA00037295"/>
    </source>
</evidence>
<dbReference type="EMBL" id="FQZK01000004">
    <property type="protein sequence ID" value="SHJ24267.1"/>
    <property type="molecule type" value="Genomic_DNA"/>
</dbReference>
<evidence type="ECO:0000259" key="13">
    <source>
        <dbReference type="PROSITE" id="PS50850"/>
    </source>
</evidence>
<name>A0A1M6HQ11_9ACTN</name>
<evidence type="ECO:0000256" key="8">
    <source>
        <dbReference type="ARBA" id="ARBA00023136"/>
    </source>
</evidence>
<feature type="transmembrane region" description="Helical" evidence="12">
    <location>
        <begin position="115"/>
        <end position="148"/>
    </location>
</feature>
<feature type="transmembrane region" description="Helical" evidence="12">
    <location>
        <begin position="402"/>
        <end position="422"/>
    </location>
</feature>
<sequence>MSENRSGGRPENPPGGAPQGEPGETPGGKAQELATEHRATRKAVTAAAIGNATEWYDFGVYSYLAVTIGLVFYPSQSQGVQLIATFTTFAAAFLVRPLGGMFFGPLGDRIGRKHVLAFTMLLMAASTFCIGLIPSAASIGIAAPILLLVARMLQGFSTGGEYGGATTFIAEYAPDRRRGFLASWLEFGTVSGYVGGAALVTAMTLLVGSDAMLAWGWRIPFLLALPLGAVGLYLRIKLDETPVFNENTQGFAKDSEGHHRKGQLRETVVGQWRNMLLCVGLVLVFNVNNYMVTAYMPTYLEAVLGYSPTMALVLTLGAMVLMLAAVTGFGTLSDRVGRRPVLLSGSLFSIVLTLPAFWLLQSGNTVGVALGIMVLAVTLVHFSGGAPAALPAFFPTSVRYGALAISFNISVALFGGTTPLLAETLVQSTGNAYSPAWLVMGAGVVGLFVVWRMKESAGRPLPGAPAIPVPEPAPGGTRLPYPRTGDGDGRFVPPSNVRRLPSDS</sequence>
<keyword evidence="15" id="KW-1185">Reference proteome</keyword>
<evidence type="ECO:0000256" key="4">
    <source>
        <dbReference type="ARBA" id="ARBA00022475"/>
    </source>
</evidence>
<feature type="region of interest" description="Disordered" evidence="11">
    <location>
        <begin position="459"/>
        <end position="504"/>
    </location>
</feature>
<dbReference type="PANTHER" id="PTHR43528:SF1">
    <property type="entry name" value="ALPHA-KETOGLUTARATE PERMEASE"/>
    <property type="match status" value="1"/>
</dbReference>
<organism evidence="14 15">
    <name type="scientific">Nocardiopsis flavescens</name>
    <dbReference type="NCBI Taxonomy" id="758803"/>
    <lineage>
        <taxon>Bacteria</taxon>
        <taxon>Bacillati</taxon>
        <taxon>Actinomycetota</taxon>
        <taxon>Actinomycetes</taxon>
        <taxon>Streptosporangiales</taxon>
        <taxon>Nocardiopsidaceae</taxon>
        <taxon>Nocardiopsis</taxon>
    </lineage>
</organism>
<dbReference type="InterPro" id="IPR020846">
    <property type="entry name" value="MFS_dom"/>
</dbReference>
<dbReference type="PROSITE" id="PS00217">
    <property type="entry name" value="SUGAR_TRANSPORT_2"/>
    <property type="match status" value="1"/>
</dbReference>
<reference evidence="14 15" key="1">
    <citation type="submission" date="2016-11" db="EMBL/GenBank/DDBJ databases">
        <authorList>
            <person name="Jaros S."/>
            <person name="Januszkiewicz K."/>
            <person name="Wedrychowicz H."/>
        </authorList>
    </citation>
    <scope>NUCLEOTIDE SEQUENCE [LARGE SCALE GENOMIC DNA]</scope>
    <source>
        <strain evidence="14 15">CGMCC 4.5723</strain>
    </source>
</reference>
<feature type="transmembrane region" description="Helical" evidence="12">
    <location>
        <begin position="275"/>
        <end position="297"/>
    </location>
</feature>
<evidence type="ECO:0000313" key="15">
    <source>
        <dbReference type="Proteomes" id="UP000184452"/>
    </source>
</evidence>
<evidence type="ECO:0000256" key="10">
    <source>
        <dbReference type="ARBA" id="ARBA00039918"/>
    </source>
</evidence>
<evidence type="ECO:0000256" key="11">
    <source>
        <dbReference type="SAM" id="MobiDB-lite"/>
    </source>
</evidence>
<feature type="transmembrane region" description="Helical" evidence="12">
    <location>
        <begin position="58"/>
        <end position="75"/>
    </location>
</feature>